<dbReference type="SUPFAM" id="SSF103473">
    <property type="entry name" value="MFS general substrate transporter"/>
    <property type="match status" value="1"/>
</dbReference>
<evidence type="ECO:0000256" key="3">
    <source>
        <dbReference type="ARBA" id="ARBA00022989"/>
    </source>
</evidence>
<keyword evidence="9" id="KW-1185">Reference proteome</keyword>
<feature type="region of interest" description="Disordered" evidence="5">
    <location>
        <begin position="564"/>
        <end position="591"/>
    </location>
</feature>
<dbReference type="InterPro" id="IPR011701">
    <property type="entry name" value="MFS"/>
</dbReference>
<feature type="transmembrane region" description="Helical" evidence="6">
    <location>
        <begin position="396"/>
        <end position="417"/>
    </location>
</feature>
<gene>
    <name evidence="8" type="ORF">C8A05DRAFT_45310</name>
</gene>
<dbReference type="AlphaFoldDB" id="A0AAN6MIV4"/>
<feature type="transmembrane region" description="Helical" evidence="6">
    <location>
        <begin position="126"/>
        <end position="145"/>
    </location>
</feature>
<evidence type="ECO:0000313" key="9">
    <source>
        <dbReference type="Proteomes" id="UP001303889"/>
    </source>
</evidence>
<evidence type="ECO:0000256" key="1">
    <source>
        <dbReference type="ARBA" id="ARBA00004141"/>
    </source>
</evidence>
<organism evidence="8 9">
    <name type="scientific">Staphylotrichum tortipilum</name>
    <dbReference type="NCBI Taxonomy" id="2831512"/>
    <lineage>
        <taxon>Eukaryota</taxon>
        <taxon>Fungi</taxon>
        <taxon>Dikarya</taxon>
        <taxon>Ascomycota</taxon>
        <taxon>Pezizomycotina</taxon>
        <taxon>Sordariomycetes</taxon>
        <taxon>Sordariomycetidae</taxon>
        <taxon>Sordariales</taxon>
        <taxon>Chaetomiaceae</taxon>
        <taxon>Staphylotrichum</taxon>
    </lineage>
</organism>
<keyword evidence="3 6" id="KW-1133">Transmembrane helix</keyword>
<dbReference type="Gene3D" id="1.20.1250.20">
    <property type="entry name" value="MFS general substrate transporter like domains"/>
    <property type="match status" value="1"/>
</dbReference>
<evidence type="ECO:0000256" key="2">
    <source>
        <dbReference type="ARBA" id="ARBA00022692"/>
    </source>
</evidence>
<feature type="transmembrane region" description="Helical" evidence="6">
    <location>
        <begin position="538"/>
        <end position="560"/>
    </location>
</feature>
<reference evidence="8" key="2">
    <citation type="submission" date="2023-05" db="EMBL/GenBank/DDBJ databases">
        <authorList>
            <consortium name="Lawrence Berkeley National Laboratory"/>
            <person name="Steindorff A."/>
            <person name="Hensen N."/>
            <person name="Bonometti L."/>
            <person name="Westerberg I."/>
            <person name="Brannstrom I.O."/>
            <person name="Guillou S."/>
            <person name="Cros-Aarteil S."/>
            <person name="Calhoun S."/>
            <person name="Haridas S."/>
            <person name="Kuo A."/>
            <person name="Mondo S."/>
            <person name="Pangilinan J."/>
            <person name="Riley R."/>
            <person name="Labutti K."/>
            <person name="Andreopoulos B."/>
            <person name="Lipzen A."/>
            <person name="Chen C."/>
            <person name="Yanf M."/>
            <person name="Daum C."/>
            <person name="Ng V."/>
            <person name="Clum A."/>
            <person name="Ohm R."/>
            <person name="Martin F."/>
            <person name="Silar P."/>
            <person name="Natvig D."/>
            <person name="Lalanne C."/>
            <person name="Gautier V."/>
            <person name="Ament-Velasquez S.L."/>
            <person name="Kruys A."/>
            <person name="Hutchinson M.I."/>
            <person name="Powell A.J."/>
            <person name="Barry K."/>
            <person name="Miller A.N."/>
            <person name="Grigoriev I.V."/>
            <person name="Debuchy R."/>
            <person name="Gladieux P."/>
            <person name="Thoren M.H."/>
            <person name="Johannesson H."/>
        </authorList>
    </citation>
    <scope>NUCLEOTIDE SEQUENCE</scope>
    <source>
        <strain evidence="8">CBS 103.79</strain>
    </source>
</reference>
<comment type="caution">
    <text evidence="8">The sequence shown here is derived from an EMBL/GenBank/DDBJ whole genome shotgun (WGS) entry which is preliminary data.</text>
</comment>
<dbReference type="EMBL" id="MU855623">
    <property type="protein sequence ID" value="KAK3900943.1"/>
    <property type="molecule type" value="Genomic_DNA"/>
</dbReference>
<feature type="transmembrane region" description="Helical" evidence="6">
    <location>
        <begin position="63"/>
        <end position="83"/>
    </location>
</feature>
<dbReference type="PANTHER" id="PTHR23501">
    <property type="entry name" value="MAJOR FACILITATOR SUPERFAMILY"/>
    <property type="match status" value="1"/>
</dbReference>
<evidence type="ECO:0000256" key="4">
    <source>
        <dbReference type="ARBA" id="ARBA00023136"/>
    </source>
</evidence>
<evidence type="ECO:0000313" key="8">
    <source>
        <dbReference type="EMBL" id="KAK3900943.1"/>
    </source>
</evidence>
<feature type="region of interest" description="Disordered" evidence="5">
    <location>
        <begin position="1"/>
        <end position="54"/>
    </location>
</feature>
<evidence type="ECO:0000259" key="7">
    <source>
        <dbReference type="PROSITE" id="PS50850"/>
    </source>
</evidence>
<dbReference type="PANTHER" id="PTHR23501:SF33">
    <property type="entry name" value="MAJOR FACILITATOR SUPERFAMILY (MFS) PROFILE DOMAIN-CONTAINING PROTEIN"/>
    <property type="match status" value="1"/>
</dbReference>
<dbReference type="Pfam" id="PF07690">
    <property type="entry name" value="MFS_1"/>
    <property type="match status" value="1"/>
</dbReference>
<evidence type="ECO:0000256" key="6">
    <source>
        <dbReference type="SAM" id="Phobius"/>
    </source>
</evidence>
<sequence>MAGEERHPQHLPAGERTSLLGRASARHGYDNESAPPHADRDVSPSSTVGSHQERDSAQLRKNVVLLLGVFLVNSDSAILLAMFRQIASNFGSLNSASWIITAYLLGLISVQPLYGKLSDIYGRKPLLLAAYIFYCVGGLLAGSGLSFSALLIGRGICGIGNAGITVLISTLIVDLVPLRDVAVWRSYAYAVNQVGRAVGPSIGGLIADRTHWRWALLIQVPFNLFAALYIWKRMTFPAPPTNKTHTEPTQEATRRSKLRRIDFSGSITLGLANISLLLLLDQIQASPDTFGQDSSTLFPLSSWLVFMTLFFFVEGFWAREPIFPLRLLAKRNVVSSYAIQFLQTGAQMALYTSVPLYFRVTGGDTSSRAAIRLLVITLGTVAGSLVSGFAIKRTGLYRLVTLLSTALSSLSFLAVFLRWRGPTSWAETLYGFPIGMAFGVSLSAAFIGLTAALEPYQVAVGTSGFYMCLNLGSLVGVSAASTLICTFVERALREGLAGLPDVEKVIREVTSRFERINELPEEVARVVLEAYTRSFGNVWLFALLFSCVALFASFVMHEGLAERKPASARRSRPKSAGRGYAACAEEEAEEA</sequence>
<keyword evidence="4 6" id="KW-0472">Membrane</keyword>
<feature type="transmembrane region" description="Helical" evidence="6">
    <location>
        <begin position="429"/>
        <end position="453"/>
    </location>
</feature>
<reference evidence="8" key="1">
    <citation type="journal article" date="2023" name="Mol. Phylogenet. Evol.">
        <title>Genome-scale phylogeny and comparative genomics of the fungal order Sordariales.</title>
        <authorList>
            <person name="Hensen N."/>
            <person name="Bonometti L."/>
            <person name="Westerberg I."/>
            <person name="Brannstrom I.O."/>
            <person name="Guillou S."/>
            <person name="Cros-Aarteil S."/>
            <person name="Calhoun S."/>
            <person name="Haridas S."/>
            <person name="Kuo A."/>
            <person name="Mondo S."/>
            <person name="Pangilinan J."/>
            <person name="Riley R."/>
            <person name="LaButti K."/>
            <person name="Andreopoulos B."/>
            <person name="Lipzen A."/>
            <person name="Chen C."/>
            <person name="Yan M."/>
            <person name="Daum C."/>
            <person name="Ng V."/>
            <person name="Clum A."/>
            <person name="Steindorff A."/>
            <person name="Ohm R.A."/>
            <person name="Martin F."/>
            <person name="Silar P."/>
            <person name="Natvig D.O."/>
            <person name="Lalanne C."/>
            <person name="Gautier V."/>
            <person name="Ament-Velasquez S.L."/>
            <person name="Kruys A."/>
            <person name="Hutchinson M.I."/>
            <person name="Powell A.J."/>
            <person name="Barry K."/>
            <person name="Miller A.N."/>
            <person name="Grigoriev I.V."/>
            <person name="Debuchy R."/>
            <person name="Gladieux P."/>
            <person name="Hiltunen Thoren M."/>
            <person name="Johannesson H."/>
        </authorList>
    </citation>
    <scope>NUCLEOTIDE SEQUENCE</scope>
    <source>
        <strain evidence="8">CBS 103.79</strain>
    </source>
</reference>
<feature type="transmembrane region" description="Helical" evidence="6">
    <location>
        <begin position="151"/>
        <end position="175"/>
    </location>
</feature>
<proteinExistence type="predicted"/>
<dbReference type="GO" id="GO:0015174">
    <property type="term" value="F:basic amino acid transmembrane transporter activity"/>
    <property type="evidence" value="ECO:0007669"/>
    <property type="project" value="TreeGrafter"/>
</dbReference>
<feature type="transmembrane region" description="Helical" evidence="6">
    <location>
        <begin position="300"/>
        <end position="317"/>
    </location>
</feature>
<feature type="transmembrane region" description="Helical" evidence="6">
    <location>
        <begin position="95"/>
        <end position="114"/>
    </location>
</feature>
<feature type="transmembrane region" description="Helical" evidence="6">
    <location>
        <begin position="465"/>
        <end position="484"/>
    </location>
</feature>
<feature type="compositionally biased region" description="Basic residues" evidence="5">
    <location>
        <begin position="566"/>
        <end position="575"/>
    </location>
</feature>
<name>A0AAN6MIV4_9PEZI</name>
<keyword evidence="2 6" id="KW-0812">Transmembrane</keyword>
<dbReference type="InterPro" id="IPR020846">
    <property type="entry name" value="MFS_dom"/>
</dbReference>
<feature type="domain" description="Major facilitator superfamily (MFS) profile" evidence="7">
    <location>
        <begin position="61"/>
        <end position="560"/>
    </location>
</feature>
<protein>
    <submittedName>
        <fullName evidence="8">Multidrug resistance protein fnx1</fullName>
    </submittedName>
</protein>
<comment type="subcellular location">
    <subcellularLocation>
        <location evidence="1">Membrane</location>
        <topology evidence="1">Multi-pass membrane protein</topology>
    </subcellularLocation>
</comment>
<dbReference type="GO" id="GO:0000329">
    <property type="term" value="C:fungal-type vacuole membrane"/>
    <property type="evidence" value="ECO:0007669"/>
    <property type="project" value="TreeGrafter"/>
</dbReference>
<dbReference type="PROSITE" id="PS50850">
    <property type="entry name" value="MFS"/>
    <property type="match status" value="1"/>
</dbReference>
<feature type="transmembrane region" description="Helical" evidence="6">
    <location>
        <begin position="370"/>
        <end position="389"/>
    </location>
</feature>
<accession>A0AAN6MIV4</accession>
<evidence type="ECO:0000256" key="5">
    <source>
        <dbReference type="SAM" id="MobiDB-lite"/>
    </source>
</evidence>
<dbReference type="InterPro" id="IPR036259">
    <property type="entry name" value="MFS_trans_sf"/>
</dbReference>
<dbReference type="Proteomes" id="UP001303889">
    <property type="component" value="Unassembled WGS sequence"/>
</dbReference>
<feature type="transmembrane region" description="Helical" evidence="6">
    <location>
        <begin position="263"/>
        <end position="280"/>
    </location>
</feature>